<reference evidence="5" key="1">
    <citation type="journal article" date="2019" name="Microbiology">
        <title>Complete Genome Sequence of an Uncultured Bacterium of the Candidate Phylum Bipolaricaulota.</title>
        <authorList>
            <person name="Kadnikov V.V."/>
            <person name="Mardanov A.V."/>
            <person name="Beletsky A.V."/>
            <person name="Frank Y.A."/>
            <person name="Karnachuk O.V."/>
            <person name="Ravin N.V."/>
        </authorList>
    </citation>
    <scope>NUCLEOTIDE SEQUENCE [LARGE SCALE GENOMIC DNA]</scope>
</reference>
<dbReference type="AlphaFoldDB" id="A0A6I6DEN4"/>
<dbReference type="InterPro" id="IPR036388">
    <property type="entry name" value="WH-like_DNA-bd_sf"/>
</dbReference>
<sequence length="364" mass="40454">MDLFERSVLYFIHCINGVGNSTLWTIKKSFGSFTKFYESNSKLMYSSSIPNQIINEIINTRKNVDPLKNLENLFSEDIKIVCVVEDEYPESLQNIYNKPYMLYYRGDLKVLNQTAFAIVGARTATPYGRKVARQFGRDLSAQNISIVSGMARGIDAEAHWGALESGGKTVAILGSGIKIIYPKENVKLYEEITKKGVVLSEFVPTAQPKPGNFPQRNRIISGLSKGLLVVEAKEKSGALITVDFALEQGKDVFAVPGPITSNNSKGTNQLIKDGAKIVTQVDDVLEEYKDVSIVMNSPSFFQEKLKLLDNNENKIIQYIGYNPIHLDEVIKNVGLNIGEVSTIILKLELDGIIQALPGNYYVKV</sequence>
<dbReference type="Pfam" id="PF17782">
    <property type="entry name" value="WHD_DprA"/>
    <property type="match status" value="1"/>
</dbReference>
<feature type="domain" description="DprA winged helix" evidence="3">
    <location>
        <begin position="308"/>
        <end position="359"/>
    </location>
</feature>
<dbReference type="PANTHER" id="PTHR43022">
    <property type="entry name" value="PROTEIN SMF"/>
    <property type="match status" value="1"/>
</dbReference>
<gene>
    <name evidence="4" type="ORF">SYNTR_0559</name>
</gene>
<name>A0A6I6DEN4_9FIRM</name>
<evidence type="ECO:0000256" key="1">
    <source>
        <dbReference type="ARBA" id="ARBA00006525"/>
    </source>
</evidence>
<accession>A0A6I6DEN4</accession>
<dbReference type="Gene3D" id="1.10.10.10">
    <property type="entry name" value="Winged helix-like DNA-binding domain superfamily/Winged helix DNA-binding domain"/>
    <property type="match status" value="1"/>
</dbReference>
<dbReference type="Gene3D" id="3.40.50.450">
    <property type="match status" value="1"/>
</dbReference>
<dbReference type="SUPFAM" id="SSF102405">
    <property type="entry name" value="MCP/YpsA-like"/>
    <property type="match status" value="1"/>
</dbReference>
<comment type="similarity">
    <text evidence="1">Belongs to the DprA/Smf family.</text>
</comment>
<dbReference type="InterPro" id="IPR057666">
    <property type="entry name" value="DrpA_SLOG"/>
</dbReference>
<protein>
    <submittedName>
        <fullName evidence="4">Uncharacterized protein</fullName>
    </submittedName>
</protein>
<dbReference type="RefSeq" id="WP_156203077.1">
    <property type="nucleotide sequence ID" value="NZ_CP046457.1"/>
</dbReference>
<evidence type="ECO:0000313" key="5">
    <source>
        <dbReference type="Proteomes" id="UP000426444"/>
    </source>
</evidence>
<dbReference type="OrthoDB" id="9785707at2"/>
<dbReference type="EMBL" id="CP046457">
    <property type="protein sequence ID" value="QGT99152.1"/>
    <property type="molecule type" value="Genomic_DNA"/>
</dbReference>
<dbReference type="Proteomes" id="UP000426444">
    <property type="component" value="Chromosome"/>
</dbReference>
<dbReference type="InterPro" id="IPR003488">
    <property type="entry name" value="DprA"/>
</dbReference>
<evidence type="ECO:0000313" key="4">
    <source>
        <dbReference type="EMBL" id="QGT99152.1"/>
    </source>
</evidence>
<keyword evidence="5" id="KW-1185">Reference proteome</keyword>
<evidence type="ECO:0000259" key="3">
    <source>
        <dbReference type="Pfam" id="PF17782"/>
    </source>
</evidence>
<dbReference type="PANTHER" id="PTHR43022:SF1">
    <property type="entry name" value="PROTEIN SMF"/>
    <property type="match status" value="1"/>
</dbReference>
<proteinExistence type="inferred from homology"/>
<feature type="domain" description="Smf/DprA SLOG" evidence="2">
    <location>
        <begin position="80"/>
        <end position="288"/>
    </location>
</feature>
<dbReference type="InterPro" id="IPR041614">
    <property type="entry name" value="DprA_WH"/>
</dbReference>
<dbReference type="NCBIfam" id="TIGR00732">
    <property type="entry name" value="dprA"/>
    <property type="match status" value="1"/>
</dbReference>
<dbReference type="Pfam" id="PF02481">
    <property type="entry name" value="DNA_processg_A"/>
    <property type="match status" value="1"/>
</dbReference>
<dbReference type="KEGG" id="salq:SYNTR_0559"/>
<organism evidence="4 5">
    <name type="scientific">Candidatus Syntrophocurvum alkaliphilum</name>
    <dbReference type="NCBI Taxonomy" id="2293317"/>
    <lineage>
        <taxon>Bacteria</taxon>
        <taxon>Bacillati</taxon>
        <taxon>Bacillota</taxon>
        <taxon>Clostridia</taxon>
        <taxon>Eubacteriales</taxon>
        <taxon>Syntrophomonadaceae</taxon>
        <taxon>Candidatus Syntrophocurvum</taxon>
    </lineage>
</organism>
<dbReference type="GO" id="GO:0009294">
    <property type="term" value="P:DNA-mediated transformation"/>
    <property type="evidence" value="ECO:0007669"/>
    <property type="project" value="InterPro"/>
</dbReference>
<evidence type="ECO:0000259" key="2">
    <source>
        <dbReference type="Pfam" id="PF02481"/>
    </source>
</evidence>